<gene>
    <name evidence="2" type="ORF">GMARGA_LOCUS10757</name>
</gene>
<feature type="coiled-coil region" evidence="1">
    <location>
        <begin position="26"/>
        <end position="60"/>
    </location>
</feature>
<feature type="non-terminal residue" evidence="2">
    <location>
        <position position="76"/>
    </location>
</feature>
<name>A0ABN7UWP2_GIGMA</name>
<keyword evidence="1" id="KW-0175">Coiled coil</keyword>
<dbReference type="Proteomes" id="UP000789901">
    <property type="component" value="Unassembled WGS sequence"/>
</dbReference>
<evidence type="ECO:0000256" key="1">
    <source>
        <dbReference type="SAM" id="Coils"/>
    </source>
</evidence>
<comment type="caution">
    <text evidence="2">The sequence shown here is derived from an EMBL/GenBank/DDBJ whole genome shotgun (WGS) entry which is preliminary data.</text>
</comment>
<proteinExistence type="predicted"/>
<sequence>MGIIAANSQSTQVFVNFQLTNPYLTRINLLNEVEILKSKIEAFRVENKALKKENILLKKKLETFKNPRTFLLKLDS</sequence>
<protein>
    <submittedName>
        <fullName evidence="2">24567_t:CDS:1</fullName>
    </submittedName>
</protein>
<evidence type="ECO:0000313" key="3">
    <source>
        <dbReference type="Proteomes" id="UP000789901"/>
    </source>
</evidence>
<reference evidence="2 3" key="1">
    <citation type="submission" date="2021-06" db="EMBL/GenBank/DDBJ databases">
        <authorList>
            <person name="Kallberg Y."/>
            <person name="Tangrot J."/>
            <person name="Rosling A."/>
        </authorList>
    </citation>
    <scope>NUCLEOTIDE SEQUENCE [LARGE SCALE GENOMIC DNA]</scope>
    <source>
        <strain evidence="2 3">120-4 pot B 10/14</strain>
    </source>
</reference>
<accession>A0ABN7UWP2</accession>
<dbReference type="EMBL" id="CAJVQB010006104">
    <property type="protein sequence ID" value="CAG8677188.1"/>
    <property type="molecule type" value="Genomic_DNA"/>
</dbReference>
<organism evidence="2 3">
    <name type="scientific">Gigaspora margarita</name>
    <dbReference type="NCBI Taxonomy" id="4874"/>
    <lineage>
        <taxon>Eukaryota</taxon>
        <taxon>Fungi</taxon>
        <taxon>Fungi incertae sedis</taxon>
        <taxon>Mucoromycota</taxon>
        <taxon>Glomeromycotina</taxon>
        <taxon>Glomeromycetes</taxon>
        <taxon>Diversisporales</taxon>
        <taxon>Gigasporaceae</taxon>
        <taxon>Gigaspora</taxon>
    </lineage>
</organism>
<evidence type="ECO:0000313" key="2">
    <source>
        <dbReference type="EMBL" id="CAG8677188.1"/>
    </source>
</evidence>
<keyword evidence="3" id="KW-1185">Reference proteome</keyword>